<organism evidence="2">
    <name type="scientific">Powellomyces hirtus</name>
    <dbReference type="NCBI Taxonomy" id="109895"/>
    <lineage>
        <taxon>Eukaryota</taxon>
        <taxon>Fungi</taxon>
        <taxon>Fungi incertae sedis</taxon>
        <taxon>Chytridiomycota</taxon>
        <taxon>Chytridiomycota incertae sedis</taxon>
        <taxon>Chytridiomycetes</taxon>
        <taxon>Spizellomycetales</taxon>
        <taxon>Powellomycetaceae</taxon>
        <taxon>Powellomyces</taxon>
    </lineage>
</organism>
<name>A0A4P8NQ52_9FUNG</name>
<evidence type="ECO:0000259" key="1">
    <source>
        <dbReference type="Pfam" id="PF03161"/>
    </source>
</evidence>
<dbReference type="EMBL" id="MK292694">
    <property type="protein sequence ID" value="QCQ69152.1"/>
    <property type="molecule type" value="Genomic_DNA"/>
</dbReference>
<keyword evidence="2" id="KW-0378">Hydrolase</keyword>
<sequence>MQFSFQHEWFVEWLLLTVFGYDGKNTTFCTGVINCYTSKDGYTHYHFGTRQLPVFTKLRLLFYNEDGIKVITKASLENFTAVSLAYLLMCDGYWSENTIYICTENFDLVSLKVLVGKLRELGIVCGYKKRGDGYRIRLSSRGSNIALVRKLVLPYFHSKMIYKLGL</sequence>
<keyword evidence="2" id="KW-0496">Mitochondrion</keyword>
<keyword evidence="2" id="KW-0255">Endonuclease</keyword>
<dbReference type="InterPro" id="IPR027434">
    <property type="entry name" value="Homing_endonucl"/>
</dbReference>
<gene>
    <name evidence="2" type="primary">iorf166</name>
</gene>
<keyword evidence="2" id="KW-0540">Nuclease</keyword>
<dbReference type="SUPFAM" id="SSF55608">
    <property type="entry name" value="Homing endonucleases"/>
    <property type="match status" value="1"/>
</dbReference>
<protein>
    <submittedName>
        <fullName evidence="2">LAGLIDADG endonuclease</fullName>
    </submittedName>
</protein>
<dbReference type="Gene3D" id="3.10.28.10">
    <property type="entry name" value="Homing endonucleases"/>
    <property type="match status" value="1"/>
</dbReference>
<geneLocation type="mitochondrion" evidence="2"/>
<evidence type="ECO:0000313" key="2">
    <source>
        <dbReference type="EMBL" id="QCQ69152.1"/>
    </source>
</evidence>
<dbReference type="AlphaFoldDB" id="A0A4P8NQ52"/>
<accession>A0A4P8NQ52</accession>
<reference evidence="2" key="1">
    <citation type="journal article" date="2018" name="BMC Evol. Biol.">
        <title>The linear mitochondrial genome of the quarantine chytrid Synchytrium endobioticum; insights into the evolution and recent history of an obligate biotrophic plant pathogen.</title>
        <authorList>
            <person name="van de Vossenberg B.T.L.H."/>
            <person name="Brankovics B."/>
            <person name="Nguyen H.D.T."/>
            <person name="van Gent-Pelzer M.P.E."/>
            <person name="Smith D."/>
            <person name="Dadej K."/>
            <person name="Przetakiewicz J."/>
            <person name="Kreuze J.F."/>
            <person name="Boerma M."/>
            <person name="van Leeuwen G.C.M."/>
            <person name="Andre Levesque C."/>
            <person name="van der Lee T.A.J."/>
        </authorList>
    </citation>
    <scope>NUCLEOTIDE SEQUENCE</scope>
    <source>
        <strain evidence="2">CBS 809.83</strain>
    </source>
</reference>
<dbReference type="GO" id="GO:0004519">
    <property type="term" value="F:endonuclease activity"/>
    <property type="evidence" value="ECO:0007669"/>
    <property type="project" value="UniProtKB-KW"/>
</dbReference>
<proteinExistence type="predicted"/>
<dbReference type="Pfam" id="PF03161">
    <property type="entry name" value="LAGLIDADG_2"/>
    <property type="match status" value="1"/>
</dbReference>
<feature type="domain" description="Homing endonuclease LAGLIDADG" evidence="1">
    <location>
        <begin position="28"/>
        <end position="142"/>
    </location>
</feature>
<dbReference type="InterPro" id="IPR004860">
    <property type="entry name" value="LAGLIDADG_dom"/>
</dbReference>